<accession>A0A0H1RII6</accession>
<dbReference type="OrthoDB" id="9967849at2"/>
<feature type="compositionally biased region" description="Basic and acidic residues" evidence="1">
    <location>
        <begin position="97"/>
        <end position="110"/>
    </location>
</feature>
<comment type="caution">
    <text evidence="2">The sequence shown here is derived from an EMBL/GenBank/DDBJ whole genome shotgun (WGS) entry which is preliminary data.</text>
</comment>
<sequence>MNIAIRPLGRGRFAASLGQRLLCKSKTPFSTAARILQAEGVPDDTPITMSHEGSSAVAMWSTVSEAAGKIVHETDEEGPKLKRYRSMSNQMPRQRVRHDARTPNMKREAPRAGQVPIQLSFFQPHLFGDHAPH</sequence>
<gene>
    <name evidence="2" type="ORF">AA309_00775</name>
</gene>
<keyword evidence="3" id="KW-1185">Reference proteome</keyword>
<protein>
    <submittedName>
        <fullName evidence="2">Uncharacterized protein</fullName>
    </submittedName>
</protein>
<evidence type="ECO:0000313" key="3">
    <source>
        <dbReference type="Proteomes" id="UP000035489"/>
    </source>
</evidence>
<evidence type="ECO:0000313" key="2">
    <source>
        <dbReference type="EMBL" id="KLK95013.1"/>
    </source>
</evidence>
<organism evidence="2 3">
    <name type="scientific">Microvirga vignae</name>
    <dbReference type="NCBI Taxonomy" id="1225564"/>
    <lineage>
        <taxon>Bacteria</taxon>
        <taxon>Pseudomonadati</taxon>
        <taxon>Pseudomonadota</taxon>
        <taxon>Alphaproteobacteria</taxon>
        <taxon>Hyphomicrobiales</taxon>
        <taxon>Methylobacteriaceae</taxon>
        <taxon>Microvirga</taxon>
    </lineage>
</organism>
<reference evidence="2 3" key="1">
    <citation type="submission" date="2015-05" db="EMBL/GenBank/DDBJ databases">
        <title>Draft genome sequence of Microvirga vignae strain BR3299, a novel nitrogen fixing bacteria isolated from Brazil semi-aired region.</title>
        <authorList>
            <person name="Zilli J.E."/>
            <person name="Passos S.R."/>
            <person name="Leite J."/>
            <person name="Baldani J.I."/>
            <person name="Xavier G.R."/>
            <person name="Rumjaneck N.G."/>
            <person name="Simoes-Araujo J.L."/>
        </authorList>
    </citation>
    <scope>NUCLEOTIDE SEQUENCE [LARGE SCALE GENOMIC DNA]</scope>
    <source>
        <strain evidence="2 3">BR3299</strain>
    </source>
</reference>
<evidence type="ECO:0000256" key="1">
    <source>
        <dbReference type="SAM" id="MobiDB-lite"/>
    </source>
</evidence>
<name>A0A0H1RII6_9HYPH</name>
<feature type="region of interest" description="Disordered" evidence="1">
    <location>
        <begin position="85"/>
        <end position="111"/>
    </location>
</feature>
<dbReference type="PATRIC" id="fig|1225564.3.peg.3248"/>
<dbReference type="Proteomes" id="UP000035489">
    <property type="component" value="Unassembled WGS sequence"/>
</dbReference>
<dbReference type="AlphaFoldDB" id="A0A0H1RII6"/>
<dbReference type="EMBL" id="LCYG01000003">
    <property type="protein sequence ID" value="KLK95013.1"/>
    <property type="molecule type" value="Genomic_DNA"/>
</dbReference>
<proteinExistence type="predicted"/>
<dbReference type="RefSeq" id="WP_047187064.1">
    <property type="nucleotide sequence ID" value="NZ_LCYG01000003.1"/>
</dbReference>